<evidence type="ECO:0000256" key="5">
    <source>
        <dbReference type="ARBA" id="ARBA00022842"/>
    </source>
</evidence>
<keyword evidence="5" id="KW-0460">Magnesium</keyword>
<dbReference type="Pfam" id="PF00348">
    <property type="entry name" value="polyprenyl_synt"/>
    <property type="match status" value="1"/>
</dbReference>
<feature type="region of interest" description="Disordered" evidence="7">
    <location>
        <begin position="1"/>
        <end position="20"/>
    </location>
</feature>
<reference evidence="8" key="1">
    <citation type="submission" date="2023-02" db="EMBL/GenBank/DDBJ databases">
        <title>Nocardiopsis ansamitocini NBRC 112285.</title>
        <authorList>
            <person name="Ichikawa N."/>
            <person name="Sato H."/>
            <person name="Tonouchi N."/>
        </authorList>
    </citation>
    <scope>NUCLEOTIDE SEQUENCE</scope>
    <source>
        <strain evidence="8">NBRC 112285</strain>
    </source>
</reference>
<evidence type="ECO:0000256" key="2">
    <source>
        <dbReference type="ARBA" id="ARBA00006706"/>
    </source>
</evidence>
<evidence type="ECO:0000256" key="1">
    <source>
        <dbReference type="ARBA" id="ARBA00001946"/>
    </source>
</evidence>
<dbReference type="PANTHER" id="PTHR12001:SF85">
    <property type="entry name" value="SHORT CHAIN ISOPRENYL DIPHOSPHATE SYNTHASE"/>
    <property type="match status" value="1"/>
</dbReference>
<dbReference type="Gene3D" id="1.10.600.10">
    <property type="entry name" value="Farnesyl Diphosphate Synthase"/>
    <property type="match status" value="1"/>
</dbReference>
<keyword evidence="3 6" id="KW-0808">Transferase</keyword>
<dbReference type="InterPro" id="IPR033749">
    <property type="entry name" value="Polyprenyl_synt_CS"/>
</dbReference>
<dbReference type="SFLD" id="SFLDS00005">
    <property type="entry name" value="Isoprenoid_Synthase_Type_I"/>
    <property type="match status" value="1"/>
</dbReference>
<evidence type="ECO:0000313" key="8">
    <source>
        <dbReference type="EMBL" id="GLU46973.1"/>
    </source>
</evidence>
<dbReference type="GO" id="GO:0046872">
    <property type="term" value="F:metal ion binding"/>
    <property type="evidence" value="ECO:0007669"/>
    <property type="project" value="UniProtKB-KW"/>
</dbReference>
<dbReference type="InterPro" id="IPR000092">
    <property type="entry name" value="Polyprenyl_synt"/>
</dbReference>
<dbReference type="PANTHER" id="PTHR12001">
    <property type="entry name" value="GERANYLGERANYL PYROPHOSPHATE SYNTHASE"/>
    <property type="match status" value="1"/>
</dbReference>
<comment type="similarity">
    <text evidence="2 6">Belongs to the FPP/GGPP synthase family.</text>
</comment>
<dbReference type="GO" id="GO:0004659">
    <property type="term" value="F:prenyltransferase activity"/>
    <property type="evidence" value="ECO:0007669"/>
    <property type="project" value="InterPro"/>
</dbReference>
<dbReference type="CDD" id="cd00685">
    <property type="entry name" value="Trans_IPPS_HT"/>
    <property type="match status" value="1"/>
</dbReference>
<dbReference type="Proteomes" id="UP001165092">
    <property type="component" value="Unassembled WGS sequence"/>
</dbReference>
<gene>
    <name evidence="8" type="ORF">Nans01_13240</name>
</gene>
<organism evidence="8 9">
    <name type="scientific">Nocardiopsis ansamitocini</name>
    <dbReference type="NCBI Taxonomy" id="1670832"/>
    <lineage>
        <taxon>Bacteria</taxon>
        <taxon>Bacillati</taxon>
        <taxon>Actinomycetota</taxon>
        <taxon>Actinomycetes</taxon>
        <taxon>Streptosporangiales</taxon>
        <taxon>Nocardiopsidaceae</taxon>
        <taxon>Nocardiopsis</taxon>
    </lineage>
</organism>
<keyword evidence="4" id="KW-0479">Metal-binding</keyword>
<evidence type="ECO:0000256" key="4">
    <source>
        <dbReference type="ARBA" id="ARBA00022723"/>
    </source>
</evidence>
<evidence type="ECO:0000256" key="6">
    <source>
        <dbReference type="RuleBase" id="RU004466"/>
    </source>
</evidence>
<dbReference type="PROSITE" id="PS00444">
    <property type="entry name" value="POLYPRENYL_SYNTHASE_2"/>
    <property type="match status" value="1"/>
</dbReference>
<proteinExistence type="inferred from homology"/>
<dbReference type="InterPro" id="IPR008949">
    <property type="entry name" value="Isoprenoid_synthase_dom_sf"/>
</dbReference>
<keyword evidence="9" id="KW-1185">Reference proteome</keyword>
<evidence type="ECO:0000256" key="3">
    <source>
        <dbReference type="ARBA" id="ARBA00022679"/>
    </source>
</evidence>
<dbReference type="RefSeq" id="WP_285757951.1">
    <property type="nucleotide sequence ID" value="NZ_BSQG01000002.1"/>
</dbReference>
<evidence type="ECO:0000256" key="7">
    <source>
        <dbReference type="SAM" id="MobiDB-lite"/>
    </source>
</evidence>
<comment type="caution">
    <text evidence="8">The sequence shown here is derived from an EMBL/GenBank/DDBJ whole genome shotgun (WGS) entry which is preliminary data.</text>
</comment>
<accession>A0A9W6P4Q3</accession>
<name>A0A9W6P4Q3_9ACTN</name>
<dbReference type="AlphaFoldDB" id="A0A9W6P4Q3"/>
<dbReference type="PROSITE" id="PS00723">
    <property type="entry name" value="POLYPRENYL_SYNTHASE_1"/>
    <property type="match status" value="1"/>
</dbReference>
<protein>
    <submittedName>
        <fullName evidence="8">Geranylgeranyl pyrophosphate synthase</fullName>
    </submittedName>
</protein>
<comment type="cofactor">
    <cofactor evidence="1">
        <name>Mg(2+)</name>
        <dbReference type="ChEBI" id="CHEBI:18420"/>
    </cofactor>
</comment>
<evidence type="ECO:0000313" key="9">
    <source>
        <dbReference type="Proteomes" id="UP001165092"/>
    </source>
</evidence>
<dbReference type="GO" id="GO:0008299">
    <property type="term" value="P:isoprenoid biosynthetic process"/>
    <property type="evidence" value="ECO:0007669"/>
    <property type="project" value="InterPro"/>
</dbReference>
<sequence length="378" mass="40900">MRKSPARSLPVQRESAETTDDRTVVRSVELHLEAFLRDKRTGCDGIDPDFTEVVTARLTEFVTRGGKRLRPLFAWWGWRAGGGNSIGPAVDPVLRAVSALELIQACALVHDDIMDGSRTRRGAPSVHAALAAEHNVQQWSGSAEDFGESVAILVGDIALIWADDMLMQAGLSRGQLARVRGPWQMMRTEMMAGQFLDLYGQARRDDSESSALNTARLKTAAYSVERPLHIGAALAGAGESTVAALRGYGCDIGVAFQLRDDLLGVYGEPESTGKPIGDDLREGKRTFLMAMGARLARERGDDAALRVIEEVLGDPDIGATKVQAVREVLDDLGARGAVEKRIHHLAERGTARLGEVVIDPIAHASLNELAIHATARDR</sequence>
<dbReference type="SUPFAM" id="SSF48576">
    <property type="entry name" value="Terpenoid synthases"/>
    <property type="match status" value="1"/>
</dbReference>
<dbReference type="EMBL" id="BSQG01000002">
    <property type="protein sequence ID" value="GLU46973.1"/>
    <property type="molecule type" value="Genomic_DNA"/>
</dbReference>
<dbReference type="SFLD" id="SFLDG01017">
    <property type="entry name" value="Polyprenyl_Transferase_Like"/>
    <property type="match status" value="1"/>
</dbReference>